<sequence>MSLAKGDHLVIKRNGLILTPDAGEAYHEFKAMDVGIDTAYHLDGSPVEADYEWKEGDKLIQGLTVQLKIVY</sequence>
<dbReference type="AlphaFoldDB" id="A0A0F9RD84"/>
<name>A0A0F9RD84_9ZZZZ</name>
<proteinExistence type="predicted"/>
<organism evidence="1">
    <name type="scientific">marine sediment metagenome</name>
    <dbReference type="NCBI Taxonomy" id="412755"/>
    <lineage>
        <taxon>unclassified sequences</taxon>
        <taxon>metagenomes</taxon>
        <taxon>ecological metagenomes</taxon>
    </lineage>
</organism>
<dbReference type="EMBL" id="LAZR01003731">
    <property type="protein sequence ID" value="KKN15233.1"/>
    <property type="molecule type" value="Genomic_DNA"/>
</dbReference>
<gene>
    <name evidence="1" type="ORF">LCGC14_0988010</name>
</gene>
<comment type="caution">
    <text evidence="1">The sequence shown here is derived from an EMBL/GenBank/DDBJ whole genome shotgun (WGS) entry which is preliminary data.</text>
</comment>
<protein>
    <submittedName>
        <fullName evidence="1">Uncharacterized protein</fullName>
    </submittedName>
</protein>
<reference evidence="1" key="1">
    <citation type="journal article" date="2015" name="Nature">
        <title>Complex archaea that bridge the gap between prokaryotes and eukaryotes.</title>
        <authorList>
            <person name="Spang A."/>
            <person name="Saw J.H."/>
            <person name="Jorgensen S.L."/>
            <person name="Zaremba-Niedzwiedzka K."/>
            <person name="Martijn J."/>
            <person name="Lind A.E."/>
            <person name="van Eijk R."/>
            <person name="Schleper C."/>
            <person name="Guy L."/>
            <person name="Ettema T.J."/>
        </authorList>
    </citation>
    <scope>NUCLEOTIDE SEQUENCE</scope>
</reference>
<accession>A0A0F9RD84</accession>
<evidence type="ECO:0000313" key="1">
    <source>
        <dbReference type="EMBL" id="KKN15233.1"/>
    </source>
</evidence>